<dbReference type="Gene3D" id="1.10.150.450">
    <property type="match status" value="1"/>
</dbReference>
<evidence type="ECO:0000313" key="2">
    <source>
        <dbReference type="Proteomes" id="UP000094336"/>
    </source>
</evidence>
<dbReference type="InterPro" id="IPR006439">
    <property type="entry name" value="HAD-SF_hydro_IA"/>
</dbReference>
<dbReference type="Proteomes" id="UP000094336">
    <property type="component" value="Unassembled WGS sequence"/>
</dbReference>
<dbReference type="SFLD" id="SFLDS00003">
    <property type="entry name" value="Haloacid_Dehalogenase"/>
    <property type="match status" value="1"/>
</dbReference>
<protein>
    <recommendedName>
        <fullName evidence="3">Pyrimidine 5'-nucleotidase</fullName>
    </recommendedName>
</protein>
<keyword evidence="2" id="KW-1185">Reference proteome</keyword>
<proteinExistence type="predicted"/>
<gene>
    <name evidence="1" type="ORF">BABINDRAFT_161015</name>
</gene>
<dbReference type="SFLD" id="SFLDG01132">
    <property type="entry name" value="C1.5.3:_5'-Nucleotidase_Like"/>
    <property type="match status" value="1"/>
</dbReference>
<evidence type="ECO:0000313" key="1">
    <source>
        <dbReference type="EMBL" id="ODQ80806.1"/>
    </source>
</evidence>
<dbReference type="InterPro" id="IPR036412">
    <property type="entry name" value="HAD-like_sf"/>
</dbReference>
<dbReference type="OrthoDB" id="1065058at2759"/>
<dbReference type="GeneID" id="30146448"/>
<organism evidence="1 2">
    <name type="scientific">Babjeviella inositovora NRRL Y-12698</name>
    <dbReference type="NCBI Taxonomy" id="984486"/>
    <lineage>
        <taxon>Eukaryota</taxon>
        <taxon>Fungi</taxon>
        <taxon>Dikarya</taxon>
        <taxon>Ascomycota</taxon>
        <taxon>Saccharomycotina</taxon>
        <taxon>Pichiomycetes</taxon>
        <taxon>Serinales incertae sedis</taxon>
        <taxon>Babjeviella</taxon>
    </lineage>
</organism>
<reference evidence="2" key="1">
    <citation type="submission" date="2016-05" db="EMBL/GenBank/DDBJ databases">
        <title>Comparative genomics of biotechnologically important yeasts.</title>
        <authorList>
            <consortium name="DOE Joint Genome Institute"/>
            <person name="Riley R."/>
            <person name="Haridas S."/>
            <person name="Wolfe K.H."/>
            <person name="Lopes M.R."/>
            <person name="Hittinger C.T."/>
            <person name="Goker M."/>
            <person name="Salamov A."/>
            <person name="Wisecaver J."/>
            <person name="Long T.M."/>
            <person name="Aerts A.L."/>
            <person name="Barry K."/>
            <person name="Choi C."/>
            <person name="Clum A."/>
            <person name="Coughlan A.Y."/>
            <person name="Deshpande S."/>
            <person name="Douglass A.P."/>
            <person name="Hanson S.J."/>
            <person name="Klenk H.-P."/>
            <person name="Labutti K."/>
            <person name="Lapidus A."/>
            <person name="Lindquist E."/>
            <person name="Lipzen A."/>
            <person name="Meier-Kolthoff J.P."/>
            <person name="Ohm R.A."/>
            <person name="Otillar R.P."/>
            <person name="Pangilinan J."/>
            <person name="Peng Y."/>
            <person name="Rokas A."/>
            <person name="Rosa C.A."/>
            <person name="Scheuner C."/>
            <person name="Sibirny A.A."/>
            <person name="Slot J.C."/>
            <person name="Stielow J.B."/>
            <person name="Sun H."/>
            <person name="Kurtzman C.P."/>
            <person name="Blackwell M."/>
            <person name="Grigoriev I.V."/>
            <person name="Jeffries T.W."/>
        </authorList>
    </citation>
    <scope>NUCLEOTIDE SEQUENCE [LARGE SCALE GENOMIC DNA]</scope>
    <source>
        <strain evidence="2">NRRL Y-12698</strain>
    </source>
</reference>
<sequence>MTVNPVTYTNPEITVQYPGSQVTLPNGFGPVPTLSDTPVFYFDIDNCLYDRSLGIHDQMQVLIHDYFKGNLSLSDEEAHKLHMTYYKTYGLAIEGLVRNNQVDALEYNAKVDDALALHGLITPNLKLRAMLQALKESGSCRMWLLTNAYKNHALRCISLLGLGDLFEGLTFCDYAQTPIVCKPMTGYFTNAFAKSGLKATEETLANTYFVDDSGLNCKAGVDLGMGHVVHYIERNEDYEEVVGSDNYAKYYKAGGRTNGIKIVRNILELETVCSELF</sequence>
<dbReference type="PANTHER" id="PTHR47438:SF1">
    <property type="entry name" value="PHOSPHATE METABOLISM PROTEIN 8-RELATED"/>
    <property type="match status" value="1"/>
</dbReference>
<dbReference type="InterPro" id="IPR010237">
    <property type="entry name" value="Pyr-5-nucltdase"/>
</dbReference>
<dbReference type="GO" id="GO:0006206">
    <property type="term" value="P:pyrimidine nucleobase metabolic process"/>
    <property type="evidence" value="ECO:0007669"/>
    <property type="project" value="TreeGrafter"/>
</dbReference>
<dbReference type="RefSeq" id="XP_018986134.1">
    <property type="nucleotide sequence ID" value="XM_019128595.1"/>
</dbReference>
<dbReference type="NCBIfam" id="TIGR01509">
    <property type="entry name" value="HAD-SF-IA-v3"/>
    <property type="match status" value="1"/>
</dbReference>
<dbReference type="Pfam" id="PF00702">
    <property type="entry name" value="Hydrolase"/>
    <property type="match status" value="1"/>
</dbReference>
<dbReference type="Gene3D" id="3.40.50.1000">
    <property type="entry name" value="HAD superfamily/HAD-like"/>
    <property type="match status" value="1"/>
</dbReference>
<dbReference type="EMBL" id="KV454429">
    <property type="protein sequence ID" value="ODQ80806.1"/>
    <property type="molecule type" value="Genomic_DNA"/>
</dbReference>
<dbReference type="GO" id="GO:0009166">
    <property type="term" value="P:nucleotide catabolic process"/>
    <property type="evidence" value="ECO:0007669"/>
    <property type="project" value="TreeGrafter"/>
</dbReference>
<dbReference type="NCBIfam" id="TIGR01993">
    <property type="entry name" value="Pyr-5-nucltdase"/>
    <property type="match status" value="1"/>
</dbReference>
<dbReference type="AlphaFoldDB" id="A0A1E3QSX0"/>
<accession>A0A1E3QSX0</accession>
<dbReference type="InterPro" id="IPR052791">
    <property type="entry name" value="SSM1_domain"/>
</dbReference>
<dbReference type="PANTHER" id="PTHR47438">
    <property type="entry name" value="PHOSPHATE METABOLISM PROTEIN 8-RELATED"/>
    <property type="match status" value="1"/>
</dbReference>
<dbReference type="SUPFAM" id="SSF56784">
    <property type="entry name" value="HAD-like"/>
    <property type="match status" value="1"/>
</dbReference>
<dbReference type="SFLD" id="SFLDG01129">
    <property type="entry name" value="C1.5:_HAD__Beta-PGM__Phosphata"/>
    <property type="match status" value="1"/>
</dbReference>
<dbReference type="GO" id="GO:0008252">
    <property type="term" value="F:nucleotidase activity"/>
    <property type="evidence" value="ECO:0007669"/>
    <property type="project" value="TreeGrafter"/>
</dbReference>
<dbReference type="STRING" id="984486.A0A1E3QSX0"/>
<dbReference type="InterPro" id="IPR023214">
    <property type="entry name" value="HAD_sf"/>
</dbReference>
<evidence type="ECO:0008006" key="3">
    <source>
        <dbReference type="Google" id="ProtNLM"/>
    </source>
</evidence>
<name>A0A1E3QSX0_9ASCO</name>